<evidence type="ECO:0000313" key="2">
    <source>
        <dbReference type="Proteomes" id="UP000254920"/>
    </source>
</evidence>
<keyword evidence="2" id="KW-1185">Reference proteome</keyword>
<dbReference type="OrthoDB" id="6298360at2"/>
<dbReference type="AlphaFoldDB" id="A0A381DJF1"/>
<proteinExistence type="predicted"/>
<organism evidence="1 2">
    <name type="scientific">Campylobacter sputorum subsp. sputorum</name>
    <dbReference type="NCBI Taxonomy" id="32024"/>
    <lineage>
        <taxon>Bacteria</taxon>
        <taxon>Pseudomonadati</taxon>
        <taxon>Campylobacterota</taxon>
        <taxon>Epsilonproteobacteria</taxon>
        <taxon>Campylobacterales</taxon>
        <taxon>Campylobacteraceae</taxon>
        <taxon>Campylobacter</taxon>
    </lineage>
</organism>
<sequence>MNIILLTLQSRTGSFFLQSLLDHHPEIIFFCAYYCELDFFLNLNNKNDEIVDEFIHKNPNAFHNGYAKPPHFSKDRANFKLTQISKSEFRNNFLSLCDNLCDKKISSKKELFELLHLAYAKTIGYSDISKIKYILVHIHSFPISKKDEKYSKFFFINYPNLKLLVSTRDFMEASYSMLSYMKKMTRGGKFSVYKFGIFQTLISFNINSKYVYDIYMKIGAENTLFVYLESLHSLQDEAMKKIADFLDIKFDKNLIQSTFLGKIWQGNTIDKSTFSGFDADKSRQKRSQNLSYKDLLLIKLCNYSTAKAFGYEIEPLKGFEKIYARIYFSYLFIRPILRPFYWFEDLEMKNLDPNKIQNKFYKKLPFWLSKRLIFMRKKINRTKEFYRDLHSFYIWRKTFEMERFFADKKINKDRFL</sequence>
<dbReference type="EMBL" id="UFVD01000001">
    <property type="protein sequence ID" value="SUX10740.1"/>
    <property type="molecule type" value="Genomic_DNA"/>
</dbReference>
<gene>
    <name evidence="1" type="ORF">NCTC12475_00947</name>
</gene>
<dbReference type="Proteomes" id="UP000254920">
    <property type="component" value="Unassembled WGS sequence"/>
</dbReference>
<evidence type="ECO:0008006" key="3">
    <source>
        <dbReference type="Google" id="ProtNLM"/>
    </source>
</evidence>
<dbReference type="SUPFAM" id="SSF52540">
    <property type="entry name" value="P-loop containing nucleoside triphosphate hydrolases"/>
    <property type="match status" value="1"/>
</dbReference>
<dbReference type="STRING" id="32024.GCA_000788295_01805"/>
<dbReference type="InterPro" id="IPR027417">
    <property type="entry name" value="P-loop_NTPase"/>
</dbReference>
<dbReference type="RefSeq" id="WP_089183116.1">
    <property type="nucleotide sequence ID" value="NZ_CP043427.1"/>
</dbReference>
<name>A0A381DJF1_9BACT</name>
<reference evidence="1 2" key="1">
    <citation type="submission" date="2018-06" db="EMBL/GenBank/DDBJ databases">
        <authorList>
            <consortium name="Pathogen Informatics"/>
            <person name="Doyle S."/>
        </authorList>
    </citation>
    <scope>NUCLEOTIDE SEQUENCE [LARGE SCALE GENOMIC DNA]</scope>
    <source>
        <strain evidence="1 2">NCTC12475</strain>
    </source>
</reference>
<dbReference type="Gene3D" id="3.40.50.300">
    <property type="entry name" value="P-loop containing nucleotide triphosphate hydrolases"/>
    <property type="match status" value="1"/>
</dbReference>
<dbReference type="GeneID" id="93091370"/>
<protein>
    <recommendedName>
        <fullName evidence="3">Sulfotransferase domain-containing protein</fullName>
    </recommendedName>
</protein>
<evidence type="ECO:0000313" key="1">
    <source>
        <dbReference type="EMBL" id="SUX10740.1"/>
    </source>
</evidence>
<accession>A0A381DJF1</accession>